<dbReference type="Gene3D" id="3.30.1240.10">
    <property type="match status" value="1"/>
</dbReference>
<dbReference type="PROSITE" id="PS01229">
    <property type="entry name" value="COF_2"/>
    <property type="match status" value="1"/>
</dbReference>
<dbReference type="Proteomes" id="UP000043763">
    <property type="component" value="Unassembled WGS sequence"/>
</dbReference>
<dbReference type="NCBIfam" id="TIGR01484">
    <property type="entry name" value="HAD-SF-IIB"/>
    <property type="match status" value="1"/>
</dbReference>
<dbReference type="OrthoDB" id="1654797at2"/>
<dbReference type="Gene3D" id="3.40.50.1000">
    <property type="entry name" value="HAD superfamily/HAD-like"/>
    <property type="match status" value="1"/>
</dbReference>
<accession>A0A0G4K5H2</accession>
<dbReference type="Pfam" id="PF08282">
    <property type="entry name" value="Hydrolase_3"/>
    <property type="match status" value="1"/>
</dbReference>
<dbReference type="GO" id="GO:0005829">
    <property type="term" value="C:cytosol"/>
    <property type="evidence" value="ECO:0007669"/>
    <property type="project" value="TreeGrafter"/>
</dbReference>
<dbReference type="InterPro" id="IPR036412">
    <property type="entry name" value="HAD-like_sf"/>
</dbReference>
<dbReference type="InterPro" id="IPR023214">
    <property type="entry name" value="HAD_sf"/>
</dbReference>
<dbReference type="AlphaFoldDB" id="A0A0G4K5H2"/>
<protein>
    <submittedName>
        <fullName evidence="1">Hydrolase</fullName>
    </submittedName>
</protein>
<dbReference type="GO" id="GO:0016791">
    <property type="term" value="F:phosphatase activity"/>
    <property type="evidence" value="ECO:0007669"/>
    <property type="project" value="TreeGrafter"/>
</dbReference>
<organism evidence="1 2">
    <name type="scientific">Brachyspira suanatina</name>
    <dbReference type="NCBI Taxonomy" id="381802"/>
    <lineage>
        <taxon>Bacteria</taxon>
        <taxon>Pseudomonadati</taxon>
        <taxon>Spirochaetota</taxon>
        <taxon>Spirochaetia</taxon>
        <taxon>Brachyspirales</taxon>
        <taxon>Brachyspiraceae</taxon>
        <taxon>Brachyspira</taxon>
    </lineage>
</organism>
<dbReference type="PROSITE" id="PS01228">
    <property type="entry name" value="COF_1"/>
    <property type="match status" value="1"/>
</dbReference>
<dbReference type="InterPro" id="IPR006379">
    <property type="entry name" value="HAD-SF_hydro_IIB"/>
</dbReference>
<dbReference type="PANTHER" id="PTHR10000:SF25">
    <property type="entry name" value="PHOSPHATASE YKRA-RELATED"/>
    <property type="match status" value="1"/>
</dbReference>
<dbReference type="GO" id="GO:0000287">
    <property type="term" value="F:magnesium ion binding"/>
    <property type="evidence" value="ECO:0007669"/>
    <property type="project" value="TreeGrafter"/>
</dbReference>
<dbReference type="InterPro" id="IPR000150">
    <property type="entry name" value="Cof"/>
</dbReference>
<dbReference type="NCBIfam" id="TIGR00099">
    <property type="entry name" value="Cof-subfamily"/>
    <property type="match status" value="1"/>
</dbReference>
<sequence>MIKAVFFDIDGTLVSFNTHKVSDSSKEAIRILKEKGIKVFIATGRIKMHINNLDDLEFDGYITANGFDCYIGDKSIYRCSMAKEEIYSLIDYLKNKEQFPCSIMMPKGVFINYITDEASKYLESINLKINVAENYYDFLEENIDDILQINLFVDENKEKELMSKIFKNCESSRWHPALTDVNTKGGGKHIGIDKIIEYYGIDLSETMAFGDGGNDVSMIKHAAIGVAMGNANESVKRIADYVTDDVDSDGIYKALKHFNILN</sequence>
<keyword evidence="1" id="KW-0378">Hydrolase</keyword>
<dbReference type="SFLD" id="SFLDS00003">
    <property type="entry name" value="Haloacid_Dehalogenase"/>
    <property type="match status" value="1"/>
</dbReference>
<dbReference type="RefSeq" id="WP_048593896.1">
    <property type="nucleotide sequence ID" value="NZ_CVLB01000001.1"/>
</dbReference>
<evidence type="ECO:0000313" key="1">
    <source>
        <dbReference type="EMBL" id="CRF32442.1"/>
    </source>
</evidence>
<proteinExistence type="predicted"/>
<dbReference type="SFLD" id="SFLDG01140">
    <property type="entry name" value="C2.B:_Phosphomannomutase_and_P"/>
    <property type="match status" value="1"/>
</dbReference>
<reference evidence="2" key="1">
    <citation type="submission" date="2015-04" db="EMBL/GenBank/DDBJ databases">
        <authorList>
            <person name="Mushtaq Mamoona"/>
        </authorList>
    </citation>
    <scope>NUCLEOTIDE SEQUENCE [LARGE SCALE GENOMIC DNA]</scope>
    <source>
        <strain evidence="2">AN4859/03</strain>
    </source>
</reference>
<name>A0A0G4K5H2_9SPIR</name>
<dbReference type="EMBL" id="CVLB01000001">
    <property type="protein sequence ID" value="CRF32442.1"/>
    <property type="molecule type" value="Genomic_DNA"/>
</dbReference>
<gene>
    <name evidence="1" type="ORF">BRSU_0801</name>
</gene>
<dbReference type="SFLD" id="SFLDG01144">
    <property type="entry name" value="C2.B.4:_PGP_Like"/>
    <property type="match status" value="1"/>
</dbReference>
<dbReference type="SUPFAM" id="SSF56784">
    <property type="entry name" value="HAD-like"/>
    <property type="match status" value="1"/>
</dbReference>
<dbReference type="PANTHER" id="PTHR10000">
    <property type="entry name" value="PHOSPHOSERINE PHOSPHATASE"/>
    <property type="match status" value="1"/>
</dbReference>
<keyword evidence="2" id="KW-1185">Reference proteome</keyword>
<evidence type="ECO:0000313" key="2">
    <source>
        <dbReference type="Proteomes" id="UP000043763"/>
    </source>
</evidence>